<gene>
    <name evidence="1" type="ORF">H4O21_21895</name>
</gene>
<dbReference type="EMBL" id="JACJFM010000048">
    <property type="protein sequence ID" value="MBB1489269.1"/>
    <property type="molecule type" value="Genomic_DNA"/>
</dbReference>
<dbReference type="AlphaFoldDB" id="A0A839IXU8"/>
<organism evidence="1 2">
    <name type="scientific">Oceanospirillum sediminis</name>
    <dbReference type="NCBI Taxonomy" id="2760088"/>
    <lineage>
        <taxon>Bacteria</taxon>
        <taxon>Pseudomonadati</taxon>
        <taxon>Pseudomonadota</taxon>
        <taxon>Gammaproteobacteria</taxon>
        <taxon>Oceanospirillales</taxon>
        <taxon>Oceanospirillaceae</taxon>
        <taxon>Oceanospirillum</taxon>
    </lineage>
</organism>
<name>A0A839IXU8_9GAMM</name>
<proteinExistence type="predicted"/>
<evidence type="ECO:0000313" key="1">
    <source>
        <dbReference type="EMBL" id="MBB1489269.1"/>
    </source>
</evidence>
<protein>
    <submittedName>
        <fullName evidence="1">Uncharacterized protein</fullName>
    </submittedName>
</protein>
<evidence type="ECO:0000313" key="2">
    <source>
        <dbReference type="Proteomes" id="UP000565262"/>
    </source>
</evidence>
<dbReference type="RefSeq" id="WP_182811185.1">
    <property type="nucleotide sequence ID" value="NZ_JACJFM010000048.1"/>
</dbReference>
<accession>A0A839IXU8</accession>
<reference evidence="1 2" key="1">
    <citation type="submission" date="2020-08" db="EMBL/GenBank/DDBJ databases">
        <title>Oceanospirillum sp. nov. isolated from marine sediment.</title>
        <authorList>
            <person name="Ji X."/>
        </authorList>
    </citation>
    <scope>NUCLEOTIDE SEQUENCE [LARGE SCALE GENOMIC DNA]</scope>
    <source>
        <strain evidence="1 2">D5</strain>
    </source>
</reference>
<keyword evidence="2" id="KW-1185">Reference proteome</keyword>
<comment type="caution">
    <text evidence="1">The sequence shown here is derived from an EMBL/GenBank/DDBJ whole genome shotgun (WGS) entry which is preliminary data.</text>
</comment>
<sequence>MNEPVINKAPQEYYLKKLTHVCSSYPGFDIDASQHHKMESSKKAEG</sequence>
<dbReference type="Proteomes" id="UP000565262">
    <property type="component" value="Unassembled WGS sequence"/>
</dbReference>